<feature type="transmembrane region" description="Helical" evidence="1">
    <location>
        <begin position="18"/>
        <end position="40"/>
    </location>
</feature>
<dbReference type="AlphaFoldDB" id="A0A1D9NYR3"/>
<keyword evidence="1" id="KW-1133">Transmembrane helix</keyword>
<protein>
    <submittedName>
        <fullName evidence="2">Uncharacterized protein</fullName>
    </submittedName>
</protein>
<feature type="transmembrane region" description="Helical" evidence="1">
    <location>
        <begin position="52"/>
        <end position="69"/>
    </location>
</feature>
<keyword evidence="1" id="KW-0472">Membrane</keyword>
<proteinExistence type="predicted"/>
<organism evidence="2 3">
    <name type="scientific">Butyrivibrio hungatei</name>
    <dbReference type="NCBI Taxonomy" id="185008"/>
    <lineage>
        <taxon>Bacteria</taxon>
        <taxon>Bacillati</taxon>
        <taxon>Bacillota</taxon>
        <taxon>Clostridia</taxon>
        <taxon>Lachnospirales</taxon>
        <taxon>Lachnospiraceae</taxon>
        <taxon>Butyrivibrio</taxon>
    </lineage>
</organism>
<gene>
    <name evidence="2" type="ORF">bhn_I0434</name>
</gene>
<dbReference type="KEGG" id="bhu:bhn_I0434"/>
<evidence type="ECO:0000313" key="3">
    <source>
        <dbReference type="Proteomes" id="UP000179284"/>
    </source>
</evidence>
<dbReference type="EMBL" id="CP017831">
    <property type="protein sequence ID" value="AOZ95468.1"/>
    <property type="molecule type" value="Genomic_DNA"/>
</dbReference>
<evidence type="ECO:0000256" key="1">
    <source>
        <dbReference type="SAM" id="Phobius"/>
    </source>
</evidence>
<reference evidence="3" key="1">
    <citation type="submission" date="2016-10" db="EMBL/GenBank/DDBJ databases">
        <title>The complete genome sequence of the rumen bacterium Butyrivibrio hungatei MB2003.</title>
        <authorList>
            <person name="Palevich N."/>
            <person name="Kelly W.J."/>
            <person name="Leahy S.C."/>
            <person name="Altermann E."/>
            <person name="Rakonjac J."/>
            <person name="Attwood G.T."/>
        </authorList>
    </citation>
    <scope>NUCLEOTIDE SEQUENCE [LARGE SCALE GENOMIC DNA]</scope>
    <source>
        <strain evidence="3">MB2003</strain>
    </source>
</reference>
<keyword evidence="3" id="KW-1185">Reference proteome</keyword>
<evidence type="ECO:0000313" key="2">
    <source>
        <dbReference type="EMBL" id="AOZ95468.1"/>
    </source>
</evidence>
<sequence length="143" mass="16292">MEATNRKNSIGDKINNILLYWVIISNVMIDAPIIVTMAMHKYFLCDFDINNFTSDLVMLAFSVVTGVWAQVLKVKGKVYPILWTLLLLWCLLCWVFIIVVYCTFYGVSSVPLSIIGMVNIRRVSMIAILCNFVIGLVLSWCED</sequence>
<name>A0A1D9NYR3_9FIRM</name>
<dbReference type="Proteomes" id="UP000179284">
    <property type="component" value="Chromosome I"/>
</dbReference>
<feature type="transmembrane region" description="Helical" evidence="1">
    <location>
        <begin position="81"/>
        <end position="107"/>
    </location>
</feature>
<accession>A0A1D9NYR3</accession>
<keyword evidence="1" id="KW-0812">Transmembrane</keyword>
<feature type="transmembrane region" description="Helical" evidence="1">
    <location>
        <begin position="119"/>
        <end position="140"/>
    </location>
</feature>
<dbReference type="RefSeq" id="WP_071175241.1">
    <property type="nucleotide sequence ID" value="NZ_CP017831.1"/>
</dbReference>